<keyword evidence="2" id="KW-0812">Transmembrane</keyword>
<feature type="transmembrane region" description="Helical" evidence="2">
    <location>
        <begin position="27"/>
        <end position="51"/>
    </location>
</feature>
<name>A0AAW0BDJ0_9AGAR</name>
<proteinExistence type="predicted"/>
<sequence>MPSIHSAVLVSRYIAVRDTPQETHIPVAAMVGGLIGGILLAILALICYMWWAKVARRAKQKREMEADAQRRTRRNTDYNASATLTKPWPAASFRQKLHRPVDSAKVKFTEKADGLLKPSPPKPLRSTKTKAPMGETLSPTSGVPRMPSTVSSVSMYSTASGEERQVRVPTSLILALGSIEAALTRGSWMDRKGPPHRVSQATSGSAYSQDVGVAY</sequence>
<gene>
    <name evidence="3" type="ORF">R3P38DRAFT_1073995</name>
</gene>
<feature type="region of interest" description="Disordered" evidence="1">
    <location>
        <begin position="112"/>
        <end position="149"/>
    </location>
</feature>
<reference evidence="3 4" key="1">
    <citation type="journal article" date="2024" name="J Genomics">
        <title>Draft genome sequencing and assembly of Favolaschia claudopus CIRM-BRFM 2984 isolated from oak limbs.</title>
        <authorList>
            <person name="Navarro D."/>
            <person name="Drula E."/>
            <person name="Chaduli D."/>
            <person name="Cazenave R."/>
            <person name="Ahrendt S."/>
            <person name="Wang J."/>
            <person name="Lipzen A."/>
            <person name="Daum C."/>
            <person name="Barry K."/>
            <person name="Grigoriev I.V."/>
            <person name="Favel A."/>
            <person name="Rosso M.N."/>
            <person name="Martin F."/>
        </authorList>
    </citation>
    <scope>NUCLEOTIDE SEQUENCE [LARGE SCALE GENOMIC DNA]</scope>
    <source>
        <strain evidence="3 4">CIRM-BRFM 2984</strain>
    </source>
</reference>
<accession>A0AAW0BDJ0</accession>
<dbReference type="Proteomes" id="UP001362999">
    <property type="component" value="Unassembled WGS sequence"/>
</dbReference>
<keyword evidence="2" id="KW-0472">Membrane</keyword>
<evidence type="ECO:0000313" key="4">
    <source>
        <dbReference type="Proteomes" id="UP001362999"/>
    </source>
</evidence>
<evidence type="ECO:0000256" key="1">
    <source>
        <dbReference type="SAM" id="MobiDB-lite"/>
    </source>
</evidence>
<organism evidence="3 4">
    <name type="scientific">Favolaschia claudopus</name>
    <dbReference type="NCBI Taxonomy" id="2862362"/>
    <lineage>
        <taxon>Eukaryota</taxon>
        <taxon>Fungi</taxon>
        <taxon>Dikarya</taxon>
        <taxon>Basidiomycota</taxon>
        <taxon>Agaricomycotina</taxon>
        <taxon>Agaricomycetes</taxon>
        <taxon>Agaricomycetidae</taxon>
        <taxon>Agaricales</taxon>
        <taxon>Marasmiineae</taxon>
        <taxon>Mycenaceae</taxon>
        <taxon>Favolaschia</taxon>
    </lineage>
</organism>
<keyword evidence="4" id="KW-1185">Reference proteome</keyword>
<feature type="region of interest" description="Disordered" evidence="1">
    <location>
        <begin position="187"/>
        <end position="215"/>
    </location>
</feature>
<evidence type="ECO:0000256" key="2">
    <source>
        <dbReference type="SAM" id="Phobius"/>
    </source>
</evidence>
<dbReference type="EMBL" id="JAWWNJ010000035">
    <property type="protein sequence ID" value="KAK7023790.1"/>
    <property type="molecule type" value="Genomic_DNA"/>
</dbReference>
<feature type="compositionally biased region" description="Polar residues" evidence="1">
    <location>
        <begin position="199"/>
        <end position="208"/>
    </location>
</feature>
<dbReference type="AlphaFoldDB" id="A0AAW0BDJ0"/>
<keyword evidence="2" id="KW-1133">Transmembrane helix</keyword>
<protein>
    <submittedName>
        <fullName evidence="3">Uncharacterized protein</fullName>
    </submittedName>
</protein>
<comment type="caution">
    <text evidence="3">The sequence shown here is derived from an EMBL/GenBank/DDBJ whole genome shotgun (WGS) entry which is preliminary data.</text>
</comment>
<evidence type="ECO:0000313" key="3">
    <source>
        <dbReference type="EMBL" id="KAK7023790.1"/>
    </source>
</evidence>